<keyword evidence="4" id="KW-1185">Reference proteome</keyword>
<comment type="caution">
    <text evidence="3">The sequence shown here is derived from an EMBL/GenBank/DDBJ whole genome shotgun (WGS) entry which is preliminary data.</text>
</comment>
<sequence length="806" mass="88792">MESSTAEPTDISRNLSRSEDTLLFPAAFPCFSSFSCLLLFPAALISEMGRPRWTTPEQLAFLESFLHLLPQVKGSTGLTTLYSQVYDAFLQKWDPAPLKPDPKLSPEALEAAAKTRLRSRIAYWYGRERQAAMKGLPYSKPAPRVLDLSGKSRRKKSPYQPHQAFSILHWRPAGSSLRGEVEDLWARRLEPSVRQMLKPFLSETAKSSSTTSEKLLFHMAVMRWKCSLLSPDERAELNSWIDHQKNSKEAARTLPWSVEAGEHGDDLFAENSYVQRSIDNLATTVQTAIEEIERQTGWKAMVILGGLEPGAGGITSHLYETGKSRDTEQSFREAHPEVATVRTMFHEWLRTVYSDEEKKRRSLQGAVSLLSMASPPLLDVTAMGTKDAGFSLPLADTNIPTTPMHTGGNPPPHPADTDGLITMDMETEDDSPPYLAGTNDMTTAMDTEDDTSLPHLANTDNPTSPTGADDQQSLNLPASSLPQTTDPSPFDPASRNMSETPLRLPSPFLDGSSSSSPSTPSPAANLLHATSPCSSTPAETPLAQPSLESAGNGAFNLPGVCKDFLSESTREYWESVPGGEKWVAMVKSYLVLQTMPSSNRQLVRLSAMSRPDELQTWLKSGKRSLDRVPVITDAYHYGTRWAKWWMAAQPQERDVRQWPPPRNAISDAGWHRFPAHGKDGLFIAVMALAWWAPAVQSLDEIAFFEQGVTDLHWVIQELTCVKKTRQLSPSSTLPPQDELVNVHQPAPAASRPKPTRTSNSVLRPPASSSTPRPSSSCPVSTSGVHTHSRTEGKRVVKPTWKAQAAG</sequence>
<feature type="compositionally biased region" description="Polar residues" evidence="1">
    <location>
        <begin position="458"/>
        <end position="487"/>
    </location>
</feature>
<evidence type="ECO:0000256" key="2">
    <source>
        <dbReference type="SAM" id="Phobius"/>
    </source>
</evidence>
<feature type="region of interest" description="Disordered" evidence="1">
    <location>
        <begin position="398"/>
        <end position="550"/>
    </location>
</feature>
<reference evidence="3" key="2">
    <citation type="submission" date="2020-11" db="EMBL/GenBank/DDBJ databases">
        <authorList>
            <consortium name="DOE Joint Genome Institute"/>
            <person name="Kuo A."/>
            <person name="Miyauchi S."/>
            <person name="Kiss E."/>
            <person name="Drula E."/>
            <person name="Kohler A."/>
            <person name="Sanchez-Garcia M."/>
            <person name="Andreopoulos B."/>
            <person name="Barry K.W."/>
            <person name="Bonito G."/>
            <person name="Buee M."/>
            <person name="Carver A."/>
            <person name="Chen C."/>
            <person name="Cichocki N."/>
            <person name="Clum A."/>
            <person name="Culley D."/>
            <person name="Crous P.W."/>
            <person name="Fauchery L."/>
            <person name="Girlanda M."/>
            <person name="Hayes R."/>
            <person name="Keri Z."/>
            <person name="Labutti K."/>
            <person name="Lipzen A."/>
            <person name="Lombard V."/>
            <person name="Magnuson J."/>
            <person name="Maillard F."/>
            <person name="Morin E."/>
            <person name="Murat C."/>
            <person name="Nolan M."/>
            <person name="Ohm R."/>
            <person name="Pangilinan J."/>
            <person name="Pereira M."/>
            <person name="Perotto S."/>
            <person name="Peter M."/>
            <person name="Riley R."/>
            <person name="Sitrit Y."/>
            <person name="Stielow B."/>
            <person name="Szollosi G."/>
            <person name="Zifcakova L."/>
            <person name="Stursova M."/>
            <person name="Spatafora J.W."/>
            <person name="Tedersoo L."/>
            <person name="Vaario L.-M."/>
            <person name="Yamada A."/>
            <person name="Yan M."/>
            <person name="Wang P."/>
            <person name="Xu J."/>
            <person name="Bruns T."/>
            <person name="Baldrian P."/>
            <person name="Vilgalys R."/>
            <person name="Henrissat B."/>
            <person name="Grigoriev I.V."/>
            <person name="Hibbett D."/>
            <person name="Nagy L.G."/>
            <person name="Martin F.M."/>
        </authorList>
    </citation>
    <scope>NUCLEOTIDE SEQUENCE</scope>
    <source>
        <strain evidence="3">UH-Tt-Lm1</strain>
    </source>
</reference>
<feature type="region of interest" description="Disordered" evidence="1">
    <location>
        <begin position="744"/>
        <end position="806"/>
    </location>
</feature>
<dbReference type="Proteomes" id="UP000736335">
    <property type="component" value="Unassembled WGS sequence"/>
</dbReference>
<feature type="compositionally biased region" description="Low complexity" evidence="1">
    <location>
        <begin position="764"/>
        <end position="782"/>
    </location>
</feature>
<evidence type="ECO:0000256" key="1">
    <source>
        <dbReference type="SAM" id="MobiDB-lite"/>
    </source>
</evidence>
<keyword evidence="2" id="KW-1133">Transmembrane helix</keyword>
<dbReference type="OrthoDB" id="2802806at2759"/>
<evidence type="ECO:0000313" key="4">
    <source>
        <dbReference type="Proteomes" id="UP000736335"/>
    </source>
</evidence>
<accession>A0A9P6HRC6</accession>
<protein>
    <submittedName>
        <fullName evidence="3">Uncharacterized protein</fullName>
    </submittedName>
</protein>
<name>A0A9P6HRC6_9AGAM</name>
<dbReference type="EMBL" id="WIUZ02000001">
    <property type="protein sequence ID" value="KAF9793120.1"/>
    <property type="molecule type" value="Genomic_DNA"/>
</dbReference>
<feature type="transmembrane region" description="Helical" evidence="2">
    <location>
        <begin position="22"/>
        <end position="45"/>
    </location>
</feature>
<evidence type="ECO:0000313" key="3">
    <source>
        <dbReference type="EMBL" id="KAF9793120.1"/>
    </source>
</evidence>
<reference evidence="3" key="1">
    <citation type="journal article" date="2020" name="Nat. Commun.">
        <title>Large-scale genome sequencing of mycorrhizal fungi provides insights into the early evolution of symbiotic traits.</title>
        <authorList>
            <person name="Miyauchi S."/>
            <person name="Kiss E."/>
            <person name="Kuo A."/>
            <person name="Drula E."/>
            <person name="Kohler A."/>
            <person name="Sanchez-Garcia M."/>
            <person name="Morin E."/>
            <person name="Andreopoulos B."/>
            <person name="Barry K.W."/>
            <person name="Bonito G."/>
            <person name="Buee M."/>
            <person name="Carver A."/>
            <person name="Chen C."/>
            <person name="Cichocki N."/>
            <person name="Clum A."/>
            <person name="Culley D."/>
            <person name="Crous P.W."/>
            <person name="Fauchery L."/>
            <person name="Girlanda M."/>
            <person name="Hayes R.D."/>
            <person name="Keri Z."/>
            <person name="LaButti K."/>
            <person name="Lipzen A."/>
            <person name="Lombard V."/>
            <person name="Magnuson J."/>
            <person name="Maillard F."/>
            <person name="Murat C."/>
            <person name="Nolan M."/>
            <person name="Ohm R.A."/>
            <person name="Pangilinan J."/>
            <person name="Pereira M.F."/>
            <person name="Perotto S."/>
            <person name="Peter M."/>
            <person name="Pfister S."/>
            <person name="Riley R."/>
            <person name="Sitrit Y."/>
            <person name="Stielow J.B."/>
            <person name="Szollosi G."/>
            <person name="Zifcakova L."/>
            <person name="Stursova M."/>
            <person name="Spatafora J.W."/>
            <person name="Tedersoo L."/>
            <person name="Vaario L.M."/>
            <person name="Yamada A."/>
            <person name="Yan M."/>
            <person name="Wang P."/>
            <person name="Xu J."/>
            <person name="Bruns T."/>
            <person name="Baldrian P."/>
            <person name="Vilgalys R."/>
            <person name="Dunand C."/>
            <person name="Henrissat B."/>
            <person name="Grigoriev I.V."/>
            <person name="Hibbett D."/>
            <person name="Nagy L.G."/>
            <person name="Martin F.M."/>
        </authorList>
    </citation>
    <scope>NUCLEOTIDE SEQUENCE</scope>
    <source>
        <strain evidence="3">UH-Tt-Lm1</strain>
    </source>
</reference>
<keyword evidence="2" id="KW-0812">Transmembrane</keyword>
<proteinExistence type="predicted"/>
<dbReference type="AlphaFoldDB" id="A0A9P6HRC6"/>
<keyword evidence="2" id="KW-0472">Membrane</keyword>
<gene>
    <name evidence="3" type="ORF">BJ322DRAFT_1016722</name>
</gene>
<organism evidence="3 4">
    <name type="scientific">Thelephora terrestris</name>
    <dbReference type="NCBI Taxonomy" id="56493"/>
    <lineage>
        <taxon>Eukaryota</taxon>
        <taxon>Fungi</taxon>
        <taxon>Dikarya</taxon>
        <taxon>Basidiomycota</taxon>
        <taxon>Agaricomycotina</taxon>
        <taxon>Agaricomycetes</taxon>
        <taxon>Thelephorales</taxon>
        <taxon>Thelephoraceae</taxon>
        <taxon>Thelephora</taxon>
    </lineage>
</organism>
<feature type="compositionally biased region" description="Low complexity" evidence="1">
    <location>
        <begin position="505"/>
        <end position="522"/>
    </location>
</feature>